<feature type="domain" description="GGDEF" evidence="3">
    <location>
        <begin position="455"/>
        <end position="588"/>
    </location>
</feature>
<dbReference type="PROSITE" id="PS50112">
    <property type="entry name" value="PAS"/>
    <property type="match status" value="1"/>
</dbReference>
<dbReference type="InterPro" id="IPR035919">
    <property type="entry name" value="EAL_sf"/>
</dbReference>
<evidence type="ECO:0000259" key="2">
    <source>
        <dbReference type="PROSITE" id="PS50883"/>
    </source>
</evidence>
<dbReference type="Pfam" id="PF19443">
    <property type="entry name" value="DAHL"/>
    <property type="match status" value="1"/>
</dbReference>
<dbReference type="InterPro" id="IPR001633">
    <property type="entry name" value="EAL_dom"/>
</dbReference>
<dbReference type="NCBIfam" id="TIGR00254">
    <property type="entry name" value="GGDEF"/>
    <property type="match status" value="1"/>
</dbReference>
<dbReference type="InterPro" id="IPR043128">
    <property type="entry name" value="Rev_trsase/Diguanyl_cyclase"/>
</dbReference>
<gene>
    <name evidence="4" type="ORF">LHGZ1_2516</name>
</gene>
<proteinExistence type="predicted"/>
<dbReference type="SMART" id="SM00267">
    <property type="entry name" value="GGDEF"/>
    <property type="match status" value="1"/>
</dbReference>
<dbReference type="SUPFAM" id="SSF55073">
    <property type="entry name" value="Nucleotide cyclase"/>
    <property type="match status" value="1"/>
</dbReference>
<dbReference type="CDD" id="cd01949">
    <property type="entry name" value="GGDEF"/>
    <property type="match status" value="1"/>
</dbReference>
<dbReference type="SMART" id="SM00086">
    <property type="entry name" value="PAC"/>
    <property type="match status" value="1"/>
</dbReference>
<dbReference type="Pfam" id="PF13682">
    <property type="entry name" value="CZB"/>
    <property type="match status" value="1"/>
</dbReference>
<organism evidence="4 5">
    <name type="scientific">Laribacter hongkongensis</name>
    <dbReference type="NCBI Taxonomy" id="168471"/>
    <lineage>
        <taxon>Bacteria</taxon>
        <taxon>Pseudomonadati</taxon>
        <taxon>Pseudomonadota</taxon>
        <taxon>Betaproteobacteria</taxon>
        <taxon>Neisseriales</taxon>
        <taxon>Aquaspirillaceae</taxon>
        <taxon>Laribacter</taxon>
    </lineage>
</organism>
<dbReference type="Pfam" id="PF00563">
    <property type="entry name" value="EAL"/>
    <property type="match status" value="1"/>
</dbReference>
<dbReference type="EMBL" id="CP022115">
    <property type="protein sequence ID" value="ASJ25347.1"/>
    <property type="molecule type" value="Genomic_DNA"/>
</dbReference>
<dbReference type="PANTHER" id="PTHR44757:SF2">
    <property type="entry name" value="BIOFILM ARCHITECTURE MAINTENANCE PROTEIN MBAA"/>
    <property type="match status" value="1"/>
</dbReference>
<dbReference type="SMART" id="SM00052">
    <property type="entry name" value="EAL"/>
    <property type="match status" value="1"/>
</dbReference>
<dbReference type="InterPro" id="IPR000160">
    <property type="entry name" value="GGDEF_dom"/>
</dbReference>
<dbReference type="InterPro" id="IPR000014">
    <property type="entry name" value="PAS"/>
</dbReference>
<dbReference type="RefSeq" id="WP_088861251.1">
    <property type="nucleotide sequence ID" value="NZ_CP022115.1"/>
</dbReference>
<dbReference type="Gene3D" id="1.20.120.30">
    <property type="entry name" value="Aspartate receptor, ligand-binding domain"/>
    <property type="match status" value="1"/>
</dbReference>
<reference evidence="5" key="1">
    <citation type="submission" date="2017-06" db="EMBL/GenBank/DDBJ databases">
        <title>Whole genome sequence of Laribacter hongkongensis LHGZ1.</title>
        <authorList>
            <person name="Chen D."/>
            <person name="Wu H."/>
            <person name="Chen J."/>
        </authorList>
    </citation>
    <scope>NUCLEOTIDE SEQUENCE [LARGE SCALE GENOMIC DNA]</scope>
    <source>
        <strain evidence="5">LHGZ1</strain>
    </source>
</reference>
<name>A0A248LKQ8_9NEIS</name>
<dbReference type="FunFam" id="3.30.70.270:FF:000001">
    <property type="entry name" value="Diguanylate cyclase domain protein"/>
    <property type="match status" value="1"/>
</dbReference>
<dbReference type="InterPro" id="IPR025991">
    <property type="entry name" value="Chemoreceptor_zinc-bind_dom"/>
</dbReference>
<dbReference type="InterPro" id="IPR001610">
    <property type="entry name" value="PAC"/>
</dbReference>
<dbReference type="Gene3D" id="3.30.450.20">
    <property type="entry name" value="PAS domain"/>
    <property type="match status" value="1"/>
</dbReference>
<dbReference type="InterPro" id="IPR035965">
    <property type="entry name" value="PAS-like_dom_sf"/>
</dbReference>
<dbReference type="Pfam" id="PF00990">
    <property type="entry name" value="GGDEF"/>
    <property type="match status" value="1"/>
</dbReference>
<evidence type="ECO:0000313" key="4">
    <source>
        <dbReference type="EMBL" id="ASJ25347.1"/>
    </source>
</evidence>
<dbReference type="GO" id="GO:0003824">
    <property type="term" value="F:catalytic activity"/>
    <property type="evidence" value="ECO:0007669"/>
    <property type="project" value="UniProtKB-ARBA"/>
</dbReference>
<feature type="domain" description="PAS" evidence="1">
    <location>
        <begin position="297"/>
        <end position="343"/>
    </location>
</feature>
<dbReference type="OrthoDB" id="9813903at2"/>
<dbReference type="Proteomes" id="UP000197424">
    <property type="component" value="Chromosome"/>
</dbReference>
<dbReference type="Pfam" id="PF13426">
    <property type="entry name" value="PAS_9"/>
    <property type="match status" value="1"/>
</dbReference>
<dbReference type="CDD" id="cd00130">
    <property type="entry name" value="PAS"/>
    <property type="match status" value="1"/>
</dbReference>
<dbReference type="InterPro" id="IPR029787">
    <property type="entry name" value="Nucleotide_cyclase"/>
</dbReference>
<evidence type="ECO:0000259" key="1">
    <source>
        <dbReference type="PROSITE" id="PS50112"/>
    </source>
</evidence>
<dbReference type="PROSITE" id="PS50887">
    <property type="entry name" value="GGDEF"/>
    <property type="match status" value="1"/>
</dbReference>
<feature type="domain" description="EAL" evidence="2">
    <location>
        <begin position="597"/>
        <end position="850"/>
    </location>
</feature>
<dbReference type="SMART" id="SM00091">
    <property type="entry name" value="PAS"/>
    <property type="match status" value="1"/>
</dbReference>
<evidence type="ECO:0000313" key="5">
    <source>
        <dbReference type="Proteomes" id="UP000197424"/>
    </source>
</evidence>
<dbReference type="InterPro" id="IPR052155">
    <property type="entry name" value="Biofilm_reg_signaling"/>
</dbReference>
<dbReference type="PANTHER" id="PTHR44757">
    <property type="entry name" value="DIGUANYLATE CYCLASE DGCP"/>
    <property type="match status" value="1"/>
</dbReference>
<dbReference type="AlphaFoldDB" id="A0A248LKQ8"/>
<dbReference type="SUPFAM" id="SSF55785">
    <property type="entry name" value="PYP-like sensor domain (PAS domain)"/>
    <property type="match status" value="1"/>
</dbReference>
<dbReference type="Gene3D" id="3.20.20.450">
    <property type="entry name" value="EAL domain"/>
    <property type="match status" value="1"/>
</dbReference>
<dbReference type="PROSITE" id="PS50883">
    <property type="entry name" value="EAL"/>
    <property type="match status" value="1"/>
</dbReference>
<evidence type="ECO:0000259" key="3">
    <source>
        <dbReference type="PROSITE" id="PS50887"/>
    </source>
</evidence>
<sequence>MSGLVAALVAGLAGLGSIYLHTERVSPESHLLYTQHLRGLRETDALIDAELLANRLELSRNYDELTRQTAKAQADARHVGTPPDYLSAADTLSLRDDARALLATVMAKSELIDRFKREDSVARNSLAYFPVAASRLIDQPQPDSGHDSHGLISRYIRLVLAFSRQPDERHAEELAAMRAELGRIQLPASMQGRLDNLLLHGDKIMEVLPRLDRLTKEILALPTRGQLEHLNRNYGTAYSNALVLAGHFRNLLYTLSILLALFLAWTFASLLRTQRSLRKTHAELSQRLVAQSAAEKQLKLHATAFRNAHDGITLTDARGNILDVNPAFSRITGWERSEVIGRNPRVLKSGRHDAAFYESMWKSIQETGNWSGEIWNRNKYGEVYPELLSISAVHDETGGQLTNFVAVFSDIRRLKFQEHQLAQMAYYDPLTELPNRTLLADRFTQAIAYTRRSQNLMAICYLDLDGFKPINDRWGHEAGDRVLLEISQRLKQALRGNDTIARIGGDEFTLLLLGLNSQEECEEILRRLLGNIEQPLSCLPEPESVSASIGVTLFPLDDEEPDTLLRHADQAMYQAKQAGKRTFHVFDAAKDRNLRQRLDRLARIRQALENEEFLLYYQPKVDMRAGTVIGAEALIRWQHPERGLLAPIEFLPLIEGDDLVRRLGNWVIERALSQLETWQADGLNLQLSVNIAGQHLQSPGFVQALKEALQRHPGVAQQLELEVLETAALEDVVKTSRVIDECKTLGVHFSLDDFGTGYSSLTYLKRLPAETIKIDQSFVRDILHDCNNLAIVQGVIGLANAFQRTVIAEGVESIEHGRILLQLNCNLAQGYGIARPMPAAQFPDWLRHWKMPALWADIQNLYWKESDYPVFAAEVEHRNWVAQLVYAANEGIALPSCMLSGENLCAFGQWYHHQGQARYGGLPAFAAIEAPHCQLHAMADRIDHFWRNGTPDKGKALIPEILTVQIRMLEALHALQMAVAMKKHGT</sequence>
<accession>A0A248LKQ8</accession>
<dbReference type="NCBIfam" id="TIGR00229">
    <property type="entry name" value="sensory_box"/>
    <property type="match status" value="1"/>
</dbReference>
<dbReference type="SUPFAM" id="SSF141868">
    <property type="entry name" value="EAL domain-like"/>
    <property type="match status" value="1"/>
</dbReference>
<dbReference type="CDD" id="cd01948">
    <property type="entry name" value="EAL"/>
    <property type="match status" value="1"/>
</dbReference>
<dbReference type="Gene3D" id="3.30.70.270">
    <property type="match status" value="1"/>
</dbReference>
<protein>
    <submittedName>
        <fullName evidence="4">Diguanylate cyclase/phosphodiesterase (GGDEF &amp; EAL domains) withPAS/PAC sensor</fullName>
    </submittedName>
</protein>
<dbReference type="InterPro" id="IPR045812">
    <property type="entry name" value="DAHL"/>
</dbReference>